<feature type="region of interest" description="Disordered" evidence="1">
    <location>
        <begin position="72"/>
        <end position="102"/>
    </location>
</feature>
<dbReference type="Proteomes" id="UP000820818">
    <property type="component" value="Unassembled WGS sequence"/>
</dbReference>
<dbReference type="AlphaFoldDB" id="A0AAD5KTV1"/>
<name>A0AAD5KTV1_9CRUS</name>
<sequence length="151" mass="17119">MDPIDLLRALRSPHIVWDHNAYLKPHSSHYDKITTKQLSMIVRPYPSGWDLPKKTRWLWLPSTSLLQQVTKIDPKNASPPGMDGLPDRSPTDPLENPRPVGINTMINQRPMATTVAQMSQSPDTPAKFIEYTPSFKPIKRRISRIPTGGTK</sequence>
<evidence type="ECO:0000313" key="2">
    <source>
        <dbReference type="EMBL" id="KAI9550270.1"/>
    </source>
</evidence>
<reference evidence="2" key="1">
    <citation type="submission" date="2022-05" db="EMBL/GenBank/DDBJ databases">
        <title>A multi-omics perspective on studying reproductive biology in Daphnia sinensis.</title>
        <authorList>
            <person name="Jia J."/>
        </authorList>
    </citation>
    <scope>NUCLEOTIDE SEQUENCE</scope>
    <source>
        <strain evidence="2">WSL</strain>
    </source>
</reference>
<evidence type="ECO:0000313" key="4">
    <source>
        <dbReference type="Proteomes" id="UP000820818"/>
    </source>
</evidence>
<evidence type="ECO:0000256" key="1">
    <source>
        <dbReference type="SAM" id="MobiDB-lite"/>
    </source>
</evidence>
<dbReference type="EMBL" id="WJBH02000168">
    <property type="protein sequence ID" value="KAI9550276.1"/>
    <property type="molecule type" value="Genomic_DNA"/>
</dbReference>
<accession>A0AAD5KTV1</accession>
<protein>
    <submittedName>
        <fullName evidence="2">Uncharacterized protein</fullName>
    </submittedName>
</protein>
<comment type="caution">
    <text evidence="2">The sequence shown here is derived from an EMBL/GenBank/DDBJ whole genome shotgun (WGS) entry which is preliminary data.</text>
</comment>
<keyword evidence="4" id="KW-1185">Reference proteome</keyword>
<dbReference type="EMBL" id="WJBH02000168">
    <property type="protein sequence ID" value="KAI9550270.1"/>
    <property type="molecule type" value="Genomic_DNA"/>
</dbReference>
<gene>
    <name evidence="2" type="ORF">GHT06_006346</name>
    <name evidence="3" type="ORF">GHT06_006352</name>
</gene>
<proteinExistence type="predicted"/>
<evidence type="ECO:0000313" key="3">
    <source>
        <dbReference type="EMBL" id="KAI9550276.1"/>
    </source>
</evidence>
<organism evidence="2 4">
    <name type="scientific">Daphnia sinensis</name>
    <dbReference type="NCBI Taxonomy" id="1820382"/>
    <lineage>
        <taxon>Eukaryota</taxon>
        <taxon>Metazoa</taxon>
        <taxon>Ecdysozoa</taxon>
        <taxon>Arthropoda</taxon>
        <taxon>Crustacea</taxon>
        <taxon>Branchiopoda</taxon>
        <taxon>Diplostraca</taxon>
        <taxon>Cladocera</taxon>
        <taxon>Anomopoda</taxon>
        <taxon>Daphniidae</taxon>
        <taxon>Daphnia</taxon>
        <taxon>Daphnia similis group</taxon>
    </lineage>
</organism>